<dbReference type="SUPFAM" id="SSF50692">
    <property type="entry name" value="ADC-like"/>
    <property type="match status" value="1"/>
</dbReference>
<dbReference type="PROSITE" id="PS51669">
    <property type="entry name" value="4FE4S_MOW_BIS_MGD"/>
    <property type="match status" value="1"/>
</dbReference>
<dbReference type="InterPro" id="IPR006655">
    <property type="entry name" value="Mopterin_OxRdtase_prok_CS"/>
</dbReference>
<dbReference type="InterPro" id="IPR041924">
    <property type="entry name" value="Formate_Dh-H_N"/>
</dbReference>
<dbReference type="InterPro" id="IPR009010">
    <property type="entry name" value="Asp_de-COase-like_dom_sf"/>
</dbReference>
<dbReference type="InterPro" id="IPR050123">
    <property type="entry name" value="Prok_molybdopt-oxidoreductase"/>
</dbReference>
<dbReference type="PANTHER" id="PTHR43105:SF14">
    <property type="entry name" value="FORMATE DEHYDROGENASE H"/>
    <property type="match status" value="1"/>
</dbReference>
<proteinExistence type="predicted"/>
<organism evidence="10">
    <name type="scientific">candidate division WOR-3 bacterium</name>
    <dbReference type="NCBI Taxonomy" id="2052148"/>
    <lineage>
        <taxon>Bacteria</taxon>
        <taxon>Bacteria division WOR-3</taxon>
    </lineage>
</organism>
<evidence type="ECO:0000256" key="6">
    <source>
        <dbReference type="ARBA" id="ARBA00023002"/>
    </source>
</evidence>
<dbReference type="GO" id="GO:0016020">
    <property type="term" value="C:membrane"/>
    <property type="evidence" value="ECO:0007669"/>
    <property type="project" value="TreeGrafter"/>
</dbReference>
<dbReference type="GO" id="GO:0003954">
    <property type="term" value="F:NADH dehydrogenase activity"/>
    <property type="evidence" value="ECO:0007669"/>
    <property type="project" value="TreeGrafter"/>
</dbReference>
<dbReference type="SUPFAM" id="SSF53706">
    <property type="entry name" value="Formate dehydrogenase/DMSO reductase, domains 1-3"/>
    <property type="match status" value="1"/>
</dbReference>
<evidence type="ECO:0000256" key="5">
    <source>
        <dbReference type="ARBA" id="ARBA00022723"/>
    </source>
</evidence>
<comment type="cofactor">
    <cofactor evidence="2">
        <name>[4Fe-4S] cluster</name>
        <dbReference type="ChEBI" id="CHEBI:49883"/>
    </cofactor>
</comment>
<dbReference type="Gene3D" id="2.20.25.90">
    <property type="entry name" value="ADC-like domains"/>
    <property type="match status" value="1"/>
</dbReference>
<keyword evidence="8" id="KW-0411">Iron-sulfur</keyword>
<dbReference type="Gene3D" id="3.40.50.740">
    <property type="match status" value="1"/>
</dbReference>
<keyword evidence="7" id="KW-0408">Iron</keyword>
<dbReference type="SMART" id="SM00926">
    <property type="entry name" value="Molybdop_Fe4S4"/>
    <property type="match status" value="1"/>
</dbReference>
<keyword evidence="4" id="KW-0500">Molybdenum</keyword>
<dbReference type="InterPro" id="IPR006478">
    <property type="entry name" value="Formate_DH_asu"/>
</dbReference>
<accession>A0A7V4EAV8</accession>
<dbReference type="GO" id="GO:0022904">
    <property type="term" value="P:respiratory electron transport chain"/>
    <property type="evidence" value="ECO:0007669"/>
    <property type="project" value="TreeGrafter"/>
</dbReference>
<evidence type="ECO:0000256" key="4">
    <source>
        <dbReference type="ARBA" id="ARBA00022505"/>
    </source>
</evidence>
<dbReference type="GO" id="GO:0051539">
    <property type="term" value="F:4 iron, 4 sulfur cluster binding"/>
    <property type="evidence" value="ECO:0007669"/>
    <property type="project" value="UniProtKB-KW"/>
</dbReference>
<comment type="caution">
    <text evidence="10">The sequence shown here is derived from an EMBL/GenBank/DDBJ whole genome shotgun (WGS) entry which is preliminary data.</text>
</comment>
<dbReference type="GO" id="GO:0008863">
    <property type="term" value="F:formate dehydrogenase (NAD+) activity"/>
    <property type="evidence" value="ECO:0007669"/>
    <property type="project" value="InterPro"/>
</dbReference>
<name>A0A7V4EAV8_UNCW3</name>
<dbReference type="InterPro" id="IPR006657">
    <property type="entry name" value="MoPterin_dinucl-bd_dom"/>
</dbReference>
<dbReference type="InterPro" id="IPR006656">
    <property type="entry name" value="Mopterin_OxRdtase"/>
</dbReference>
<reference evidence="10" key="1">
    <citation type="journal article" date="2020" name="mSystems">
        <title>Genome- and Community-Level Interaction Insights into Carbon Utilization and Element Cycling Functions of Hydrothermarchaeota in Hydrothermal Sediment.</title>
        <authorList>
            <person name="Zhou Z."/>
            <person name="Liu Y."/>
            <person name="Xu W."/>
            <person name="Pan J."/>
            <person name="Luo Z.H."/>
            <person name="Li M."/>
        </authorList>
    </citation>
    <scope>NUCLEOTIDE SEQUENCE [LARGE SCALE GENOMIC DNA]</scope>
    <source>
        <strain evidence="10">SpSt-626</strain>
    </source>
</reference>
<feature type="domain" description="4Fe-4S Mo/W bis-MGD-type" evidence="9">
    <location>
        <begin position="3"/>
        <end position="59"/>
    </location>
</feature>
<dbReference type="Gene3D" id="2.40.40.20">
    <property type="match status" value="1"/>
</dbReference>
<evidence type="ECO:0000256" key="3">
    <source>
        <dbReference type="ARBA" id="ARBA00022485"/>
    </source>
</evidence>
<gene>
    <name evidence="10" type="ORF">ENT96_01520</name>
</gene>
<evidence type="ECO:0000259" key="9">
    <source>
        <dbReference type="PROSITE" id="PS51669"/>
    </source>
</evidence>
<sequence>MNVEFVPSICVYCGVGCGIIFEVVNGRIINTYGRPDHPVNEGKLCLKGKKCHEFVHHPERLKKPLIKDGKEFKETNWDTALNLITKKLIEIKEKYGPDSIAVISSAKCTNEENYLIQKFARTIIGTNNIDHCARLCHASSVVGLGMAFGSGAMTNSISEIENAECILVTGSNTTEQHPIIAGWIYKAKKKGAKIIVVEPRKTQLAKIADIYLEIFPGTDVAWINGFLNVIINENLYDKKFIEEKTEGFEELKEVVKEYTPEKVSQITGVNKEDLIKGARIYASSKKSMIIYGMGITQHITGTENVLSLANLAMITGNVGRENTGVNPLRGHQNVQGACDMGALPDFYPGYQKIKEPEIRKKFEEYWKTKLNENQGLTLVEIFEAILNGDIKALYIIGENPVITNPNTKKIISALDKVPFLIVEDIFLTETAKFADVILPATCFAEKEGTYTSTERRVQIGYKAVHPPGEAKSDWEIIQEIAKRMGFYWNYKDSKEIFEEIRKITPIYSGITYEKIELYDGIQWPCRNEEDLGTKYLHKDGFLRGKGKFHPVHYKKPFEEPNEEYPYILTTGRIYFHFHSGSMTRKSVSLKEEIDEAFVEVNPQDARNMNLKDGDNVKIKSRRGEIKVKVKIKDDIKKGVIFIPFHFAESAANILTHTNLDPLAKIPEFKVCAVKIEKAI</sequence>
<dbReference type="FunFam" id="3.40.228.10:FF:000002">
    <property type="entry name" value="Formate dehydrogenase subunit alpha"/>
    <property type="match status" value="1"/>
</dbReference>
<dbReference type="EMBL" id="DTAR01000126">
    <property type="protein sequence ID" value="HGM97713.1"/>
    <property type="molecule type" value="Genomic_DNA"/>
</dbReference>
<dbReference type="Pfam" id="PF01568">
    <property type="entry name" value="Molydop_binding"/>
    <property type="match status" value="1"/>
</dbReference>
<dbReference type="Pfam" id="PF04879">
    <property type="entry name" value="Molybdop_Fe4S4"/>
    <property type="match status" value="1"/>
</dbReference>
<comment type="cofactor">
    <cofactor evidence="1">
        <name>Mo-bis(molybdopterin guanine dinucleotide)</name>
        <dbReference type="ChEBI" id="CHEBI:60539"/>
    </cofactor>
</comment>
<dbReference type="CDD" id="cd02753">
    <property type="entry name" value="MopB_Formate-Dh-H"/>
    <property type="match status" value="1"/>
</dbReference>
<dbReference type="AlphaFoldDB" id="A0A7V4EAV8"/>
<keyword evidence="5" id="KW-0479">Metal-binding</keyword>
<protein>
    <submittedName>
        <fullName evidence="10">Formate dehydrogenase subunit alpha</fullName>
    </submittedName>
</protein>
<dbReference type="FunFam" id="2.40.40.20:FF:000005">
    <property type="entry name" value="Periplasmic nitrate reductase"/>
    <property type="match status" value="1"/>
</dbReference>
<evidence type="ECO:0000256" key="2">
    <source>
        <dbReference type="ARBA" id="ARBA00001966"/>
    </source>
</evidence>
<dbReference type="GO" id="GO:0046872">
    <property type="term" value="F:metal ion binding"/>
    <property type="evidence" value="ECO:0007669"/>
    <property type="project" value="UniProtKB-KW"/>
</dbReference>
<dbReference type="Gene3D" id="3.40.228.10">
    <property type="entry name" value="Dimethylsulfoxide Reductase, domain 2"/>
    <property type="match status" value="1"/>
</dbReference>
<evidence type="ECO:0000256" key="1">
    <source>
        <dbReference type="ARBA" id="ARBA00001942"/>
    </source>
</evidence>
<evidence type="ECO:0000313" key="10">
    <source>
        <dbReference type="EMBL" id="HGM97713.1"/>
    </source>
</evidence>
<dbReference type="PROSITE" id="PS00490">
    <property type="entry name" value="MOLYBDOPTERIN_PROK_2"/>
    <property type="match status" value="1"/>
</dbReference>
<keyword evidence="6" id="KW-0560">Oxidoreductase</keyword>
<evidence type="ECO:0000256" key="7">
    <source>
        <dbReference type="ARBA" id="ARBA00023004"/>
    </source>
</evidence>
<dbReference type="GO" id="GO:0043546">
    <property type="term" value="F:molybdopterin cofactor binding"/>
    <property type="evidence" value="ECO:0007669"/>
    <property type="project" value="InterPro"/>
</dbReference>
<evidence type="ECO:0000256" key="8">
    <source>
        <dbReference type="ARBA" id="ARBA00023014"/>
    </source>
</evidence>
<dbReference type="NCBIfam" id="TIGR01591">
    <property type="entry name" value="Fdh-alpha"/>
    <property type="match status" value="1"/>
</dbReference>
<dbReference type="Pfam" id="PF00384">
    <property type="entry name" value="Molybdopterin"/>
    <property type="match status" value="1"/>
</dbReference>
<dbReference type="GO" id="GO:0015942">
    <property type="term" value="P:formate metabolic process"/>
    <property type="evidence" value="ECO:0007669"/>
    <property type="project" value="InterPro"/>
</dbReference>
<keyword evidence="3" id="KW-0004">4Fe-4S</keyword>
<dbReference type="InterPro" id="IPR006963">
    <property type="entry name" value="Mopterin_OxRdtase_4Fe-4S_dom"/>
</dbReference>
<dbReference type="PANTHER" id="PTHR43105">
    <property type="entry name" value="RESPIRATORY NITRATE REDUCTASE"/>
    <property type="match status" value="1"/>
</dbReference>